<dbReference type="RefSeq" id="WP_145258702.1">
    <property type="nucleotide sequence ID" value="NZ_CP036279.1"/>
</dbReference>
<proteinExistence type="predicted"/>
<feature type="region of interest" description="Disordered" evidence="1">
    <location>
        <begin position="117"/>
        <end position="140"/>
    </location>
</feature>
<organism evidence="2 3">
    <name type="scientific">Kolteria novifilia</name>
    <dbReference type="NCBI Taxonomy" id="2527975"/>
    <lineage>
        <taxon>Bacteria</taxon>
        <taxon>Pseudomonadati</taxon>
        <taxon>Planctomycetota</taxon>
        <taxon>Planctomycetia</taxon>
        <taxon>Kolteriales</taxon>
        <taxon>Kolteriaceae</taxon>
        <taxon>Kolteria</taxon>
    </lineage>
</organism>
<name>A0A518B5C5_9BACT</name>
<dbReference type="EMBL" id="CP036279">
    <property type="protein sequence ID" value="QDU62156.1"/>
    <property type="molecule type" value="Genomic_DNA"/>
</dbReference>
<dbReference type="AlphaFoldDB" id="A0A518B5C5"/>
<sequence>MPEALEIFEAFATKVAGEHLTKKTRDDLKPGVYPVDFRARITGELTVGFNTSGVTNKAPDAKTVAALLLARMSRKQRNAFAQELADAKHEATTVDTDPEFMKEAAQVVELLTRAEPSSKRGSVTGSFTVTRHATPGRKVA</sequence>
<dbReference type="KEGG" id="knv:Pan216_30230"/>
<feature type="compositionally biased region" description="Polar residues" evidence="1">
    <location>
        <begin position="119"/>
        <end position="131"/>
    </location>
</feature>
<reference evidence="2 3" key="1">
    <citation type="submission" date="2019-02" db="EMBL/GenBank/DDBJ databases">
        <title>Deep-cultivation of Planctomycetes and their phenomic and genomic characterization uncovers novel biology.</title>
        <authorList>
            <person name="Wiegand S."/>
            <person name="Jogler M."/>
            <person name="Boedeker C."/>
            <person name="Pinto D."/>
            <person name="Vollmers J."/>
            <person name="Rivas-Marin E."/>
            <person name="Kohn T."/>
            <person name="Peeters S.H."/>
            <person name="Heuer A."/>
            <person name="Rast P."/>
            <person name="Oberbeckmann S."/>
            <person name="Bunk B."/>
            <person name="Jeske O."/>
            <person name="Meyerdierks A."/>
            <person name="Storesund J.E."/>
            <person name="Kallscheuer N."/>
            <person name="Luecker S."/>
            <person name="Lage O.M."/>
            <person name="Pohl T."/>
            <person name="Merkel B.J."/>
            <person name="Hornburger P."/>
            <person name="Mueller R.-W."/>
            <person name="Bruemmer F."/>
            <person name="Labrenz M."/>
            <person name="Spormann A.M."/>
            <person name="Op den Camp H."/>
            <person name="Overmann J."/>
            <person name="Amann R."/>
            <person name="Jetten M.S.M."/>
            <person name="Mascher T."/>
            <person name="Medema M.H."/>
            <person name="Devos D.P."/>
            <person name="Kaster A.-K."/>
            <person name="Ovreas L."/>
            <person name="Rohde M."/>
            <person name="Galperin M.Y."/>
            <person name="Jogler C."/>
        </authorList>
    </citation>
    <scope>NUCLEOTIDE SEQUENCE [LARGE SCALE GENOMIC DNA]</scope>
    <source>
        <strain evidence="2 3">Pan216</strain>
    </source>
</reference>
<accession>A0A518B5C5</accession>
<protein>
    <submittedName>
        <fullName evidence="2">Uncharacterized protein</fullName>
    </submittedName>
</protein>
<gene>
    <name evidence="2" type="ORF">Pan216_30230</name>
</gene>
<dbReference type="Proteomes" id="UP000317093">
    <property type="component" value="Chromosome"/>
</dbReference>
<evidence type="ECO:0000256" key="1">
    <source>
        <dbReference type="SAM" id="MobiDB-lite"/>
    </source>
</evidence>
<keyword evidence="3" id="KW-1185">Reference proteome</keyword>
<evidence type="ECO:0000313" key="3">
    <source>
        <dbReference type="Proteomes" id="UP000317093"/>
    </source>
</evidence>
<evidence type="ECO:0000313" key="2">
    <source>
        <dbReference type="EMBL" id="QDU62156.1"/>
    </source>
</evidence>